<dbReference type="Gene3D" id="6.10.340.10">
    <property type="match status" value="1"/>
</dbReference>
<keyword evidence="6 14" id="KW-0808">Transferase</keyword>
<evidence type="ECO:0000256" key="11">
    <source>
        <dbReference type="ARBA" id="ARBA00023136"/>
    </source>
</evidence>
<evidence type="ECO:0000256" key="3">
    <source>
        <dbReference type="ARBA" id="ARBA00012438"/>
    </source>
</evidence>
<evidence type="ECO:0000256" key="12">
    <source>
        <dbReference type="SAM" id="Phobius"/>
    </source>
</evidence>
<name>A0ABU9DWX5_9BACL</name>
<accession>A0ABU9DWX5</accession>
<dbReference type="Gene3D" id="3.30.565.10">
    <property type="entry name" value="Histidine kinase-like ATPase, C-terminal domain"/>
    <property type="match status" value="1"/>
</dbReference>
<dbReference type="GO" id="GO:0004673">
    <property type="term" value="F:protein histidine kinase activity"/>
    <property type="evidence" value="ECO:0007669"/>
    <property type="project" value="UniProtKB-EC"/>
</dbReference>
<dbReference type="PROSITE" id="PS50885">
    <property type="entry name" value="HAMP"/>
    <property type="match status" value="1"/>
</dbReference>
<feature type="transmembrane region" description="Helical" evidence="12">
    <location>
        <begin position="12"/>
        <end position="34"/>
    </location>
</feature>
<dbReference type="Pfam" id="PF00672">
    <property type="entry name" value="HAMP"/>
    <property type="match status" value="1"/>
</dbReference>
<gene>
    <name evidence="14" type="ORF">WMW72_32575</name>
</gene>
<dbReference type="InterPro" id="IPR033479">
    <property type="entry name" value="dCache_1"/>
</dbReference>
<protein>
    <recommendedName>
        <fullName evidence="3">histidine kinase</fullName>
        <ecNumber evidence="3">2.7.13.3</ecNumber>
    </recommendedName>
</protein>
<dbReference type="CDD" id="cd06225">
    <property type="entry name" value="HAMP"/>
    <property type="match status" value="1"/>
</dbReference>
<dbReference type="InterPro" id="IPR004358">
    <property type="entry name" value="Sig_transdc_His_kin-like_C"/>
</dbReference>
<comment type="subcellular location">
    <subcellularLocation>
        <location evidence="2">Cell membrane</location>
        <topology evidence="2">Multi-pass membrane protein</topology>
    </subcellularLocation>
</comment>
<dbReference type="InterPro" id="IPR003660">
    <property type="entry name" value="HAMP_dom"/>
</dbReference>
<dbReference type="Gene3D" id="3.30.450.20">
    <property type="entry name" value="PAS domain"/>
    <property type="match status" value="2"/>
</dbReference>
<evidence type="ECO:0000259" key="13">
    <source>
        <dbReference type="PROSITE" id="PS50885"/>
    </source>
</evidence>
<keyword evidence="4" id="KW-1003">Cell membrane</keyword>
<dbReference type="SUPFAM" id="SSF158472">
    <property type="entry name" value="HAMP domain-like"/>
    <property type="match status" value="1"/>
</dbReference>
<dbReference type="PANTHER" id="PTHR34220:SF7">
    <property type="entry name" value="SENSOR HISTIDINE KINASE YPDA"/>
    <property type="match status" value="1"/>
</dbReference>
<feature type="domain" description="HAMP" evidence="13">
    <location>
        <begin position="316"/>
        <end position="368"/>
    </location>
</feature>
<evidence type="ECO:0000313" key="14">
    <source>
        <dbReference type="EMBL" id="MEK8132627.1"/>
    </source>
</evidence>
<dbReference type="CDD" id="cd18773">
    <property type="entry name" value="PDC1_HK_sensor"/>
    <property type="match status" value="1"/>
</dbReference>
<dbReference type="InterPro" id="IPR010559">
    <property type="entry name" value="Sig_transdc_His_kin_internal"/>
</dbReference>
<evidence type="ECO:0000313" key="15">
    <source>
        <dbReference type="Proteomes" id="UP001469365"/>
    </source>
</evidence>
<evidence type="ECO:0000256" key="10">
    <source>
        <dbReference type="ARBA" id="ARBA00023012"/>
    </source>
</evidence>
<evidence type="ECO:0000256" key="4">
    <source>
        <dbReference type="ARBA" id="ARBA00022475"/>
    </source>
</evidence>
<reference evidence="14 15" key="1">
    <citation type="submission" date="2024-04" db="EMBL/GenBank/DDBJ databases">
        <title>draft genome sequnece of Paenibacillus filicis.</title>
        <authorList>
            <person name="Kim D.-U."/>
        </authorList>
    </citation>
    <scope>NUCLEOTIDE SEQUENCE [LARGE SCALE GENOMIC DNA]</scope>
    <source>
        <strain evidence="14 15">KACC14197</strain>
    </source>
</reference>
<dbReference type="PRINTS" id="PR00344">
    <property type="entry name" value="BCTRLSENSOR"/>
</dbReference>
<evidence type="ECO:0000256" key="7">
    <source>
        <dbReference type="ARBA" id="ARBA00022692"/>
    </source>
</evidence>
<evidence type="ECO:0000256" key="8">
    <source>
        <dbReference type="ARBA" id="ARBA00022777"/>
    </source>
</evidence>
<dbReference type="SUPFAM" id="SSF55874">
    <property type="entry name" value="ATPase domain of HSP90 chaperone/DNA topoisomerase II/histidine kinase"/>
    <property type="match status" value="1"/>
</dbReference>
<keyword evidence="8 14" id="KW-0418">Kinase</keyword>
<dbReference type="InterPro" id="IPR003594">
    <property type="entry name" value="HATPase_dom"/>
</dbReference>
<sequence length="594" mass="67865">MKRWLQRYQRIGIATKQFIFFFVVTFIMFMALALNNLRDAEALFRDQVVRDAQQLIGRTNQYLDSYLDNVQNMLLLLSTRDDLFLEGHEEEAAKTLRTYASYNSSVARTLYLVREDGRVYSNAQVNYEIMGNPHLESLYRLAMSNYGAMNVSEPYDSPLSGKTIAYVLPVTDRNKSQTRGVAIVEIDLERLTGLVAPLLVSDNQTFTIISKKNNVITYTDPNDKLLPYVPGTFLPQLQSSFLEQLGELPVGVRTMQSNANSLVVIKSSSNRLGWSLICFIKEDFFYQNVRKLYRNYRDAGMIWVVVLFGSTWIMTRHFTRPVRGLAAKMDRVRDLGALSHISVDRFDEIGTLARSYNAMMERIHTLLSETKEMEVKKKQSELKMLQSQIAPHFLYNTLACISSLARQGRVDDVRETIKSLVALLSFSFNKTSEFVTLAEELEGLQRYVQIQRIRYGDVFTLTIDVEEAALRSKLLKLTLQPIVENAIFHGIVPNKKAGCIHIRGRLQHGMLRLAICDDGLGMPPDTMRGLLLGRKETPSKYSFTGMGIINVHERIRLHVGQPYGLKVRSQEGRGTVVRLLMPYEEWIGEPPIRE</sequence>
<evidence type="ECO:0000256" key="6">
    <source>
        <dbReference type="ARBA" id="ARBA00022679"/>
    </source>
</evidence>
<keyword evidence="15" id="KW-1185">Reference proteome</keyword>
<organism evidence="14 15">
    <name type="scientific">Paenibacillus filicis</name>
    <dbReference type="NCBI Taxonomy" id="669464"/>
    <lineage>
        <taxon>Bacteria</taxon>
        <taxon>Bacillati</taxon>
        <taxon>Bacillota</taxon>
        <taxon>Bacilli</taxon>
        <taxon>Bacillales</taxon>
        <taxon>Paenibacillaceae</taxon>
        <taxon>Paenibacillus</taxon>
    </lineage>
</organism>
<dbReference type="PANTHER" id="PTHR34220">
    <property type="entry name" value="SENSOR HISTIDINE KINASE YPDA"/>
    <property type="match status" value="1"/>
</dbReference>
<dbReference type="Pfam" id="PF06580">
    <property type="entry name" value="His_kinase"/>
    <property type="match status" value="1"/>
</dbReference>
<proteinExistence type="predicted"/>
<dbReference type="Proteomes" id="UP001469365">
    <property type="component" value="Unassembled WGS sequence"/>
</dbReference>
<dbReference type="SMART" id="SM00387">
    <property type="entry name" value="HATPase_c"/>
    <property type="match status" value="1"/>
</dbReference>
<evidence type="ECO:0000256" key="5">
    <source>
        <dbReference type="ARBA" id="ARBA00022553"/>
    </source>
</evidence>
<evidence type="ECO:0000256" key="1">
    <source>
        <dbReference type="ARBA" id="ARBA00000085"/>
    </source>
</evidence>
<keyword evidence="5" id="KW-0597">Phosphoprotein</keyword>
<dbReference type="SMART" id="SM00304">
    <property type="entry name" value="HAMP"/>
    <property type="match status" value="1"/>
</dbReference>
<keyword evidence="9 12" id="KW-1133">Transmembrane helix</keyword>
<evidence type="ECO:0000256" key="9">
    <source>
        <dbReference type="ARBA" id="ARBA00022989"/>
    </source>
</evidence>
<evidence type="ECO:0000256" key="2">
    <source>
        <dbReference type="ARBA" id="ARBA00004651"/>
    </source>
</evidence>
<dbReference type="Pfam" id="PF02518">
    <property type="entry name" value="HATPase_c"/>
    <property type="match status" value="1"/>
</dbReference>
<dbReference type="InterPro" id="IPR036890">
    <property type="entry name" value="HATPase_C_sf"/>
</dbReference>
<keyword evidence="11 12" id="KW-0472">Membrane</keyword>
<keyword evidence="10" id="KW-0902">Two-component regulatory system</keyword>
<comment type="caution">
    <text evidence="14">The sequence shown here is derived from an EMBL/GenBank/DDBJ whole genome shotgun (WGS) entry which is preliminary data.</text>
</comment>
<dbReference type="EMBL" id="JBBPCC010000033">
    <property type="protein sequence ID" value="MEK8132627.1"/>
    <property type="molecule type" value="Genomic_DNA"/>
</dbReference>
<keyword evidence="7 12" id="KW-0812">Transmembrane</keyword>
<dbReference type="Pfam" id="PF02743">
    <property type="entry name" value="dCache_1"/>
    <property type="match status" value="1"/>
</dbReference>
<comment type="catalytic activity">
    <reaction evidence="1">
        <text>ATP + protein L-histidine = ADP + protein N-phospho-L-histidine.</text>
        <dbReference type="EC" id="2.7.13.3"/>
    </reaction>
</comment>
<dbReference type="InterPro" id="IPR050640">
    <property type="entry name" value="Bact_2-comp_sensor_kinase"/>
</dbReference>
<dbReference type="RefSeq" id="WP_341419766.1">
    <property type="nucleotide sequence ID" value="NZ_JBBPCC010000033.1"/>
</dbReference>
<dbReference type="EC" id="2.7.13.3" evidence="3"/>